<dbReference type="EMBL" id="UINC01016547">
    <property type="protein sequence ID" value="SVA68818.1"/>
    <property type="molecule type" value="Genomic_DNA"/>
</dbReference>
<keyword evidence="3" id="KW-0808">Transferase</keyword>
<dbReference type="PANTHER" id="PTHR43197:SF1">
    <property type="entry name" value="UTP--GLUCOSE-1-PHOSPHATE URIDYLYLTRANSFERASE"/>
    <property type="match status" value="1"/>
</dbReference>
<dbReference type="InterPro" id="IPR029044">
    <property type="entry name" value="Nucleotide-diphossugar_trans"/>
</dbReference>
<feature type="domain" description="Nucleotidyl transferase" evidence="6">
    <location>
        <begin position="13"/>
        <end position="188"/>
    </location>
</feature>
<evidence type="ECO:0000256" key="5">
    <source>
        <dbReference type="ARBA" id="ARBA00048128"/>
    </source>
</evidence>
<dbReference type="InterPro" id="IPR005835">
    <property type="entry name" value="NTP_transferase_dom"/>
</dbReference>
<evidence type="ECO:0000259" key="6">
    <source>
        <dbReference type="Pfam" id="PF00483"/>
    </source>
</evidence>
<evidence type="ECO:0000256" key="4">
    <source>
        <dbReference type="ARBA" id="ARBA00022695"/>
    </source>
</evidence>
<dbReference type="Pfam" id="PF00483">
    <property type="entry name" value="NTP_transferase"/>
    <property type="match status" value="1"/>
</dbReference>
<keyword evidence="4" id="KW-0548">Nucleotidyltransferase</keyword>
<organism evidence="7">
    <name type="scientific">marine metagenome</name>
    <dbReference type="NCBI Taxonomy" id="408172"/>
    <lineage>
        <taxon>unclassified sequences</taxon>
        <taxon>metagenomes</taxon>
        <taxon>ecological metagenomes</taxon>
    </lineage>
</organism>
<dbReference type="GO" id="GO:0003983">
    <property type="term" value="F:UTP:glucose-1-phosphate uridylyltransferase activity"/>
    <property type="evidence" value="ECO:0007669"/>
    <property type="project" value="UniProtKB-EC"/>
</dbReference>
<proteinExistence type="inferred from homology"/>
<evidence type="ECO:0000256" key="1">
    <source>
        <dbReference type="ARBA" id="ARBA00006890"/>
    </source>
</evidence>
<dbReference type="EC" id="2.7.7.9" evidence="2"/>
<gene>
    <name evidence="7" type="ORF">METZ01_LOCUS121672</name>
</gene>
<dbReference type="Gene3D" id="3.90.550.10">
    <property type="entry name" value="Spore Coat Polysaccharide Biosynthesis Protein SpsA, Chain A"/>
    <property type="match status" value="1"/>
</dbReference>
<reference evidence="7" key="1">
    <citation type="submission" date="2018-05" db="EMBL/GenBank/DDBJ databases">
        <authorList>
            <person name="Lanie J.A."/>
            <person name="Ng W.-L."/>
            <person name="Kazmierczak K.M."/>
            <person name="Andrzejewski T.M."/>
            <person name="Davidsen T.M."/>
            <person name="Wayne K.J."/>
            <person name="Tettelin H."/>
            <person name="Glass J.I."/>
            <person name="Rusch D."/>
            <person name="Podicherti R."/>
            <person name="Tsui H.-C.T."/>
            <person name="Winkler M.E."/>
        </authorList>
    </citation>
    <scope>NUCLEOTIDE SEQUENCE</scope>
</reference>
<comment type="similarity">
    <text evidence="1">Belongs to the UDPGP type 2 family.</text>
</comment>
<evidence type="ECO:0000256" key="2">
    <source>
        <dbReference type="ARBA" id="ARBA00012415"/>
    </source>
</evidence>
<dbReference type="SUPFAM" id="SSF53448">
    <property type="entry name" value="Nucleotide-diphospho-sugar transferases"/>
    <property type="match status" value="1"/>
</dbReference>
<dbReference type="AlphaFoldDB" id="A0A381XVR4"/>
<feature type="non-terminal residue" evidence="7">
    <location>
        <position position="188"/>
    </location>
</feature>
<name>A0A381XVR4_9ZZZZ</name>
<dbReference type="GO" id="GO:0006011">
    <property type="term" value="P:UDP-alpha-D-glucose metabolic process"/>
    <property type="evidence" value="ECO:0007669"/>
    <property type="project" value="InterPro"/>
</dbReference>
<sequence>MTGTVRTAVFPVAGRGTRFLPVTKSVPKELLPVVDKPLIQYAVEEALAAGATRLIFVTHSSKFAIERYFQSDRDLEQALCGKDQQDLLALVQGTVPAGVSFNYIEQREPLGLGHAVLCARDAVDGEPFFVHLPDDLIRSRVGCLQQLLNRYEQHQSSVIAVEEVALEKTSSYGIVALADNGRLREIVE</sequence>
<dbReference type="InterPro" id="IPR005771">
    <property type="entry name" value="GalU_uridylyltTrfase_bac/arc"/>
</dbReference>
<evidence type="ECO:0000256" key="3">
    <source>
        <dbReference type="ARBA" id="ARBA00022679"/>
    </source>
</evidence>
<protein>
    <recommendedName>
        <fullName evidence="2">UTP--glucose-1-phosphate uridylyltransferase</fullName>
        <ecNumber evidence="2">2.7.7.9</ecNumber>
    </recommendedName>
</protein>
<accession>A0A381XVR4</accession>
<dbReference type="PANTHER" id="PTHR43197">
    <property type="entry name" value="UTP--GLUCOSE-1-PHOSPHATE URIDYLYLTRANSFERASE"/>
    <property type="match status" value="1"/>
</dbReference>
<evidence type="ECO:0000313" key="7">
    <source>
        <dbReference type="EMBL" id="SVA68818.1"/>
    </source>
</evidence>
<comment type="catalytic activity">
    <reaction evidence="5">
        <text>alpha-D-glucose 1-phosphate + UTP + H(+) = UDP-alpha-D-glucose + diphosphate</text>
        <dbReference type="Rhea" id="RHEA:19889"/>
        <dbReference type="ChEBI" id="CHEBI:15378"/>
        <dbReference type="ChEBI" id="CHEBI:33019"/>
        <dbReference type="ChEBI" id="CHEBI:46398"/>
        <dbReference type="ChEBI" id="CHEBI:58601"/>
        <dbReference type="ChEBI" id="CHEBI:58885"/>
        <dbReference type="EC" id="2.7.7.9"/>
    </reaction>
</comment>